<dbReference type="GO" id="GO:0046872">
    <property type="term" value="F:metal ion binding"/>
    <property type="evidence" value="ECO:0007669"/>
    <property type="project" value="InterPro"/>
</dbReference>
<dbReference type="PROSITE" id="PS00143">
    <property type="entry name" value="INSULINASE"/>
    <property type="match status" value="1"/>
</dbReference>
<feature type="domain" description="Peptidase M16 C-terminal" evidence="5">
    <location>
        <begin position="166"/>
        <end position="339"/>
    </location>
</feature>
<comment type="cofactor">
    <cofactor evidence="1">
        <name>Zn(2+)</name>
        <dbReference type="ChEBI" id="CHEBI:29105"/>
    </cofactor>
</comment>
<dbReference type="AlphaFoldDB" id="A0A225EAD4"/>
<organism evidence="6 7">
    <name type="scientific">Fimbriiglobus ruber</name>
    <dbReference type="NCBI Taxonomy" id="1908690"/>
    <lineage>
        <taxon>Bacteria</taxon>
        <taxon>Pseudomonadati</taxon>
        <taxon>Planctomycetota</taxon>
        <taxon>Planctomycetia</taxon>
        <taxon>Gemmatales</taxon>
        <taxon>Gemmataceae</taxon>
        <taxon>Fimbriiglobus</taxon>
    </lineage>
</organism>
<comment type="caution">
    <text evidence="6">The sequence shown here is derived from an EMBL/GenBank/DDBJ whole genome shotgun (WGS) entry which is preliminary data.</text>
</comment>
<sequence length="410" mass="44637">MPFHTHRLLNGLQIIGETIPSARSAAVGFFVKTGSRDESADVAGVSHFLEHMLFKGTPRRSALDVNLDFDRIGANYNAYTSEENTVYYAAVLPEFLPAVVDILADILRPSLRTEDFDTEKQVILEEIKMYEDAPGSMAWDHAKRIYFADHPLGNTILGSMESVSALTRDQMKAYYDRRYVAPNIVVTAAGNFDWPAFVKLIDGACGHWPTGTVGRDHLRETVGAGGVHAIAKENTTQQNVLVLSSGPPAESPLRYAASVLTMAVGDDTGSRLYWELVDPGLVESAGCGTDTSQGCGMTATSFSCDPEQGAENLAIVQRILADVQRDGITAEELTQAKNKVASRIVRGAERPMGRLRSIAASWIYCDEYSDVDQEMARFDAVDLAAIRSYLDKYPIDAATVVGYGPLAKLG</sequence>
<evidence type="ECO:0000313" key="6">
    <source>
        <dbReference type="EMBL" id="OWK46349.1"/>
    </source>
</evidence>
<evidence type="ECO:0000256" key="2">
    <source>
        <dbReference type="ARBA" id="ARBA00007261"/>
    </source>
</evidence>
<evidence type="ECO:0000256" key="3">
    <source>
        <dbReference type="RuleBase" id="RU004447"/>
    </source>
</evidence>
<accession>A0A225EAD4</accession>
<dbReference type="GO" id="GO:0004222">
    <property type="term" value="F:metalloendopeptidase activity"/>
    <property type="evidence" value="ECO:0007669"/>
    <property type="project" value="InterPro"/>
</dbReference>
<dbReference type="Gene3D" id="3.30.830.10">
    <property type="entry name" value="Metalloenzyme, LuxS/M16 peptidase-like"/>
    <property type="match status" value="2"/>
</dbReference>
<feature type="domain" description="Peptidase M16 N-terminal" evidence="4">
    <location>
        <begin position="17"/>
        <end position="158"/>
    </location>
</feature>
<evidence type="ECO:0000259" key="4">
    <source>
        <dbReference type="Pfam" id="PF00675"/>
    </source>
</evidence>
<dbReference type="RefSeq" id="WP_088251592.1">
    <property type="nucleotide sequence ID" value="NZ_NIDE01000001.1"/>
</dbReference>
<evidence type="ECO:0000259" key="5">
    <source>
        <dbReference type="Pfam" id="PF05193"/>
    </source>
</evidence>
<dbReference type="GO" id="GO:0006508">
    <property type="term" value="P:proteolysis"/>
    <property type="evidence" value="ECO:0007669"/>
    <property type="project" value="InterPro"/>
</dbReference>
<dbReference type="InterPro" id="IPR011249">
    <property type="entry name" value="Metalloenz_LuxS/M16"/>
</dbReference>
<dbReference type="Proteomes" id="UP000214646">
    <property type="component" value="Unassembled WGS sequence"/>
</dbReference>
<comment type="similarity">
    <text evidence="2 3">Belongs to the peptidase M16 family.</text>
</comment>
<keyword evidence="7" id="KW-1185">Reference proteome</keyword>
<protein>
    <submittedName>
        <fullName evidence="6">Peptidase, M16 family</fullName>
    </submittedName>
</protein>
<dbReference type="InterPro" id="IPR011765">
    <property type="entry name" value="Pept_M16_N"/>
</dbReference>
<evidence type="ECO:0000313" key="7">
    <source>
        <dbReference type="Proteomes" id="UP000214646"/>
    </source>
</evidence>
<dbReference type="Pfam" id="PF05193">
    <property type="entry name" value="Peptidase_M16_C"/>
    <property type="match status" value="1"/>
</dbReference>
<dbReference type="EMBL" id="NIDE01000001">
    <property type="protein sequence ID" value="OWK46349.1"/>
    <property type="molecule type" value="Genomic_DNA"/>
</dbReference>
<dbReference type="PANTHER" id="PTHR11851">
    <property type="entry name" value="METALLOPROTEASE"/>
    <property type="match status" value="1"/>
</dbReference>
<dbReference type="InterPro" id="IPR050361">
    <property type="entry name" value="MPP/UQCRC_Complex"/>
</dbReference>
<dbReference type="Pfam" id="PF00675">
    <property type="entry name" value="Peptidase_M16"/>
    <property type="match status" value="1"/>
</dbReference>
<evidence type="ECO:0000256" key="1">
    <source>
        <dbReference type="ARBA" id="ARBA00001947"/>
    </source>
</evidence>
<gene>
    <name evidence="6" type="ORF">FRUB_00048</name>
</gene>
<proteinExistence type="inferred from homology"/>
<reference evidence="7" key="1">
    <citation type="submission" date="2017-06" db="EMBL/GenBank/DDBJ databases">
        <title>Genome analysis of Fimbriiglobus ruber SP5, the first member of the order Planctomycetales with confirmed chitinolytic capability.</title>
        <authorList>
            <person name="Ravin N.V."/>
            <person name="Rakitin A.L."/>
            <person name="Ivanova A.A."/>
            <person name="Beletsky A.V."/>
            <person name="Kulichevskaya I.S."/>
            <person name="Mardanov A.V."/>
            <person name="Dedysh S.N."/>
        </authorList>
    </citation>
    <scope>NUCLEOTIDE SEQUENCE [LARGE SCALE GENOMIC DNA]</scope>
    <source>
        <strain evidence="7">SP5</strain>
    </source>
</reference>
<name>A0A225EAD4_9BACT</name>
<dbReference type="SUPFAM" id="SSF63411">
    <property type="entry name" value="LuxS/MPP-like metallohydrolase"/>
    <property type="match status" value="2"/>
</dbReference>
<dbReference type="PANTHER" id="PTHR11851:SF49">
    <property type="entry name" value="MITOCHONDRIAL-PROCESSING PEPTIDASE SUBUNIT ALPHA"/>
    <property type="match status" value="1"/>
</dbReference>
<dbReference type="OrthoDB" id="9811314at2"/>
<dbReference type="InterPro" id="IPR007863">
    <property type="entry name" value="Peptidase_M16_C"/>
</dbReference>
<dbReference type="InterPro" id="IPR001431">
    <property type="entry name" value="Pept_M16_Zn_BS"/>
</dbReference>